<gene>
    <name evidence="5" type="ORF">SAMN04488541_101417</name>
</gene>
<dbReference type="GO" id="GO:0004601">
    <property type="term" value="F:peroxidase activity"/>
    <property type="evidence" value="ECO:0007669"/>
    <property type="project" value="UniProtKB-KW"/>
</dbReference>
<dbReference type="InterPro" id="IPR036249">
    <property type="entry name" value="Thioredoxin-like_sf"/>
</dbReference>
<keyword evidence="3 4" id="KW-0560">Oxidoreductase</keyword>
<name>A0A1I2FKH8_9BACT</name>
<dbReference type="GO" id="GO:0006979">
    <property type="term" value="P:response to oxidative stress"/>
    <property type="evidence" value="ECO:0007669"/>
    <property type="project" value="InterPro"/>
</dbReference>
<keyword evidence="6" id="KW-1185">Reference proteome</keyword>
<dbReference type="PRINTS" id="PR01011">
    <property type="entry name" value="GLUTPROXDASE"/>
</dbReference>
<dbReference type="SUPFAM" id="SSF52833">
    <property type="entry name" value="Thioredoxin-like"/>
    <property type="match status" value="1"/>
</dbReference>
<evidence type="ECO:0000313" key="6">
    <source>
        <dbReference type="Proteomes" id="UP000199513"/>
    </source>
</evidence>
<dbReference type="InterPro" id="IPR000889">
    <property type="entry name" value="Glutathione_peroxidase"/>
</dbReference>
<organism evidence="5 6">
    <name type="scientific">Thermoflexibacter ruber</name>
    <dbReference type="NCBI Taxonomy" id="1003"/>
    <lineage>
        <taxon>Bacteria</taxon>
        <taxon>Pseudomonadati</taxon>
        <taxon>Bacteroidota</taxon>
        <taxon>Cytophagia</taxon>
        <taxon>Cytophagales</taxon>
        <taxon>Thermoflexibacteraceae</taxon>
        <taxon>Thermoflexibacter</taxon>
    </lineage>
</organism>
<dbReference type="RefSeq" id="WP_091544233.1">
    <property type="nucleotide sequence ID" value="NZ_FONY01000014.1"/>
</dbReference>
<evidence type="ECO:0000256" key="4">
    <source>
        <dbReference type="RuleBase" id="RU000499"/>
    </source>
</evidence>
<dbReference type="STRING" id="1003.SAMN04488541_101417"/>
<accession>A0A1I2FKH8</accession>
<evidence type="ECO:0000256" key="3">
    <source>
        <dbReference type="ARBA" id="ARBA00023002"/>
    </source>
</evidence>
<keyword evidence="2 4" id="KW-0575">Peroxidase</keyword>
<dbReference type="PROSITE" id="PS51355">
    <property type="entry name" value="GLUTATHIONE_PEROXID_3"/>
    <property type="match status" value="1"/>
</dbReference>
<dbReference type="CDD" id="cd00340">
    <property type="entry name" value="GSH_Peroxidase"/>
    <property type="match status" value="1"/>
</dbReference>
<dbReference type="PANTHER" id="PTHR11592">
    <property type="entry name" value="GLUTATHIONE PEROXIDASE"/>
    <property type="match status" value="1"/>
</dbReference>
<dbReference type="EMBL" id="FONY01000014">
    <property type="protein sequence ID" value="SFF05026.1"/>
    <property type="molecule type" value="Genomic_DNA"/>
</dbReference>
<evidence type="ECO:0000313" key="5">
    <source>
        <dbReference type="EMBL" id="SFF05026.1"/>
    </source>
</evidence>
<dbReference type="Pfam" id="PF00255">
    <property type="entry name" value="GSHPx"/>
    <property type="match status" value="1"/>
</dbReference>
<dbReference type="AlphaFoldDB" id="A0A1I2FKH8"/>
<dbReference type="PROSITE" id="PS51257">
    <property type="entry name" value="PROKAR_LIPOPROTEIN"/>
    <property type="match status" value="1"/>
</dbReference>
<sequence length="202" mass="22658">MKNLVTYLFIGITFLVCACTGGGEIKSRPVALANVENAMQNTEKQGIYDFKIKTLDGKKEISLAQYKGKKMLLVNVASKCGYTPQYAELQKLHEQYGDKVVVLGFPCNDFGGQEPGESEEIASFCKLNYGVTFQLFEKISVKKGEGQHPLYKWLSSKELNGWNEDAPSWNFSKYLISEKGELLKFYPSKVKPMSDEILAAIQ</sequence>
<dbReference type="OrthoDB" id="9789406at2"/>
<evidence type="ECO:0000256" key="2">
    <source>
        <dbReference type="ARBA" id="ARBA00022559"/>
    </source>
</evidence>
<proteinExistence type="inferred from homology"/>
<dbReference type="Gene3D" id="3.40.30.10">
    <property type="entry name" value="Glutaredoxin"/>
    <property type="match status" value="1"/>
</dbReference>
<dbReference type="InterPro" id="IPR029759">
    <property type="entry name" value="GPX_AS"/>
</dbReference>
<comment type="similarity">
    <text evidence="1 4">Belongs to the glutathione peroxidase family.</text>
</comment>
<reference evidence="5 6" key="1">
    <citation type="submission" date="2016-10" db="EMBL/GenBank/DDBJ databases">
        <authorList>
            <person name="de Groot N.N."/>
        </authorList>
    </citation>
    <scope>NUCLEOTIDE SEQUENCE [LARGE SCALE GENOMIC DNA]</scope>
    <source>
        <strain>GEY</strain>
        <strain evidence="6">DSM 9560</strain>
    </source>
</reference>
<dbReference type="PROSITE" id="PS00460">
    <property type="entry name" value="GLUTATHIONE_PEROXID_1"/>
    <property type="match status" value="1"/>
</dbReference>
<protein>
    <recommendedName>
        <fullName evidence="4">Glutathione peroxidase</fullName>
    </recommendedName>
</protein>
<dbReference type="PANTHER" id="PTHR11592:SF134">
    <property type="entry name" value="PHOSPHOLIPID HYDROPEROXIDE GLUTATHIONE PEROXIDASE"/>
    <property type="match status" value="1"/>
</dbReference>
<evidence type="ECO:0000256" key="1">
    <source>
        <dbReference type="ARBA" id="ARBA00006926"/>
    </source>
</evidence>
<dbReference type="Proteomes" id="UP000199513">
    <property type="component" value="Unassembled WGS sequence"/>
</dbReference>